<dbReference type="RefSeq" id="WP_119511614.1">
    <property type="nucleotide sequence ID" value="NZ_QXFK01000008.1"/>
</dbReference>
<sequence>MKTIIYVGGFELPDRNAAAQRIRNNARVFRSLGYRVVLVGVSRARAYDRTLHPADNGGDDVEAWEIGYPHQRSHWFDHIRSDWLLRALTKQGIVTASEVSAVICYNYPAVAQMRIARLARRWGAAALADCTEWYARRPWTSPANIIKNLDVPLRMHCVNRRMDGLITTAPFITAFYRPTGLPMVEIPTLMEGPEGEGVTESLGRPMPLFAVASGFAEGARAESIHDRIDWILELLDGAAALGADFRLQVAGVDRSRYLSVFPRHRILLDRLGERVELLGRLPRNEVLRLLQESAFAFVLRHESRVTLAGFPSKYSEAISFGTPCIINAVPSVSAYHVEGRTGFALDLSSREGAARRLSDILAMDAQAVMAMKQYCRESRVFTAEAFAPLVDTFLSAVTKESSCRSTA</sequence>
<accession>A0A418NFK7</accession>
<keyword evidence="4" id="KW-1185">Reference proteome</keyword>
<reference evidence="2 4" key="1">
    <citation type="submission" date="2018-08" db="EMBL/GenBank/DDBJ databases">
        <title>Altererythrobacter sp.Ery1 and Ery12, the genome sequencing of novel strains in genus Alterythrobacter.</title>
        <authorList>
            <person name="Cheng H."/>
            <person name="Wu Y.-H."/>
            <person name="Fang C."/>
            <person name="Xu X.-W."/>
        </authorList>
    </citation>
    <scope>NUCLEOTIDE SEQUENCE [LARGE SCALE GENOMIC DNA]</scope>
    <source>
        <strain evidence="2 4">Ery1</strain>
    </source>
</reference>
<dbReference type="EMBL" id="QXFK01000019">
    <property type="protein sequence ID" value="RIV76040.1"/>
    <property type="molecule type" value="Genomic_DNA"/>
</dbReference>
<organism evidence="2 4">
    <name type="scientific">Pelagerythrobacter aerophilus</name>
    <dbReference type="NCBI Taxonomy" id="2306995"/>
    <lineage>
        <taxon>Bacteria</taxon>
        <taxon>Pseudomonadati</taxon>
        <taxon>Pseudomonadota</taxon>
        <taxon>Alphaproteobacteria</taxon>
        <taxon>Sphingomonadales</taxon>
        <taxon>Erythrobacteraceae</taxon>
        <taxon>Pelagerythrobacter</taxon>
    </lineage>
</organism>
<dbReference type="Gene3D" id="3.40.50.2000">
    <property type="entry name" value="Glycogen Phosphorylase B"/>
    <property type="match status" value="1"/>
</dbReference>
<dbReference type="SUPFAM" id="SSF53756">
    <property type="entry name" value="UDP-Glycosyltransferase/glycogen phosphorylase"/>
    <property type="match status" value="1"/>
</dbReference>
<evidence type="ECO:0000313" key="3">
    <source>
        <dbReference type="EMBL" id="RIV80705.1"/>
    </source>
</evidence>
<protein>
    <submittedName>
        <fullName evidence="2">Glycosyltransferase family 1 protein</fullName>
    </submittedName>
</protein>
<evidence type="ECO:0000313" key="4">
    <source>
        <dbReference type="Proteomes" id="UP000285092"/>
    </source>
</evidence>
<dbReference type="AlphaFoldDB" id="A0A418NFK7"/>
<feature type="domain" description="Glycosyl transferase family 1" evidence="1">
    <location>
        <begin position="242"/>
        <end position="374"/>
    </location>
</feature>
<dbReference type="OrthoDB" id="1936552at2"/>
<proteinExistence type="predicted"/>
<keyword evidence="2" id="KW-0808">Transferase</keyword>
<dbReference type="InterPro" id="IPR001296">
    <property type="entry name" value="Glyco_trans_1"/>
</dbReference>
<dbReference type="GO" id="GO:0016757">
    <property type="term" value="F:glycosyltransferase activity"/>
    <property type="evidence" value="ECO:0007669"/>
    <property type="project" value="InterPro"/>
</dbReference>
<gene>
    <name evidence="3" type="ORF">D2V04_01590</name>
    <name evidence="2" type="ORF">D2V04_17535</name>
</gene>
<name>A0A418NFK7_9SPHN</name>
<evidence type="ECO:0000259" key="1">
    <source>
        <dbReference type="Pfam" id="PF00534"/>
    </source>
</evidence>
<dbReference type="EMBL" id="QXFK01000008">
    <property type="protein sequence ID" value="RIV80705.1"/>
    <property type="molecule type" value="Genomic_DNA"/>
</dbReference>
<dbReference type="Proteomes" id="UP000285092">
    <property type="component" value="Unassembled WGS sequence"/>
</dbReference>
<evidence type="ECO:0000313" key="2">
    <source>
        <dbReference type="EMBL" id="RIV76040.1"/>
    </source>
</evidence>
<comment type="caution">
    <text evidence="2">The sequence shown here is derived from an EMBL/GenBank/DDBJ whole genome shotgun (WGS) entry which is preliminary data.</text>
</comment>
<dbReference type="Pfam" id="PF00534">
    <property type="entry name" value="Glycos_transf_1"/>
    <property type="match status" value="1"/>
</dbReference>